<feature type="transmembrane region" description="Helical" evidence="5">
    <location>
        <begin position="12"/>
        <end position="35"/>
    </location>
</feature>
<accession>A0A4V2F1V4</accession>
<evidence type="ECO:0000256" key="3">
    <source>
        <dbReference type="ARBA" id="ARBA00022989"/>
    </source>
</evidence>
<comment type="subcellular location">
    <subcellularLocation>
        <location evidence="1">Membrane</location>
        <topology evidence="1">Multi-pass membrane protein</topology>
    </subcellularLocation>
</comment>
<evidence type="ECO:0000256" key="5">
    <source>
        <dbReference type="SAM" id="Phobius"/>
    </source>
</evidence>
<sequence length="157" mass="17953">MKALVVTQRKTFVEIISTLLILLFTYTAVSKLMGFEDFKYFLKQSPLVGESRVDFIAIALPVFELFISLLLFIPKQRLKGFWLSFITMTFFTIYIAYMLLFVPGRPCSCGGVLQNMTWPQHLYFNIFFTGLSATGIWLMRRPLKPKPAIPGHANAIA</sequence>
<evidence type="ECO:0000313" key="7">
    <source>
        <dbReference type="EMBL" id="RZS75086.1"/>
    </source>
</evidence>
<dbReference type="Pfam" id="PF07291">
    <property type="entry name" value="MauE"/>
    <property type="match status" value="1"/>
</dbReference>
<proteinExistence type="predicted"/>
<evidence type="ECO:0000256" key="4">
    <source>
        <dbReference type="ARBA" id="ARBA00023136"/>
    </source>
</evidence>
<dbReference type="Proteomes" id="UP000293874">
    <property type="component" value="Unassembled WGS sequence"/>
</dbReference>
<evidence type="ECO:0000313" key="8">
    <source>
        <dbReference type="Proteomes" id="UP000293874"/>
    </source>
</evidence>
<dbReference type="AlphaFoldDB" id="A0A4V2F1V4"/>
<keyword evidence="4 5" id="KW-0472">Membrane</keyword>
<dbReference type="OrthoDB" id="680026at2"/>
<keyword evidence="2 5" id="KW-0812">Transmembrane</keyword>
<evidence type="ECO:0000259" key="6">
    <source>
        <dbReference type="Pfam" id="PF07291"/>
    </source>
</evidence>
<keyword evidence="8" id="KW-1185">Reference proteome</keyword>
<evidence type="ECO:0000256" key="1">
    <source>
        <dbReference type="ARBA" id="ARBA00004141"/>
    </source>
</evidence>
<dbReference type="InterPro" id="IPR009908">
    <property type="entry name" value="Methylamine_util_MauE"/>
</dbReference>
<dbReference type="EMBL" id="SGXA01000001">
    <property type="protein sequence ID" value="RZS75086.1"/>
    <property type="molecule type" value="Genomic_DNA"/>
</dbReference>
<organism evidence="7 8">
    <name type="scientific">Pseudobacter ginsenosidimutans</name>
    <dbReference type="NCBI Taxonomy" id="661488"/>
    <lineage>
        <taxon>Bacteria</taxon>
        <taxon>Pseudomonadati</taxon>
        <taxon>Bacteroidota</taxon>
        <taxon>Chitinophagia</taxon>
        <taxon>Chitinophagales</taxon>
        <taxon>Chitinophagaceae</taxon>
        <taxon>Pseudobacter</taxon>
    </lineage>
</organism>
<protein>
    <submittedName>
        <fullName evidence="7">Methylamine utilization protein MauE</fullName>
    </submittedName>
</protein>
<feature type="transmembrane region" description="Helical" evidence="5">
    <location>
        <begin position="55"/>
        <end position="73"/>
    </location>
</feature>
<comment type="caution">
    <text evidence="7">The sequence shown here is derived from an EMBL/GenBank/DDBJ whole genome shotgun (WGS) entry which is preliminary data.</text>
</comment>
<feature type="transmembrane region" description="Helical" evidence="5">
    <location>
        <begin position="80"/>
        <end position="102"/>
    </location>
</feature>
<evidence type="ECO:0000256" key="2">
    <source>
        <dbReference type="ARBA" id="ARBA00022692"/>
    </source>
</evidence>
<gene>
    <name evidence="7" type="ORF">EV199_0946</name>
</gene>
<keyword evidence="3 5" id="KW-1133">Transmembrane helix</keyword>
<feature type="domain" description="Methylamine utilisation protein MauE" evidence="6">
    <location>
        <begin position="10"/>
        <end position="138"/>
    </location>
</feature>
<feature type="transmembrane region" description="Helical" evidence="5">
    <location>
        <begin position="122"/>
        <end position="139"/>
    </location>
</feature>
<dbReference type="GO" id="GO:0016020">
    <property type="term" value="C:membrane"/>
    <property type="evidence" value="ECO:0007669"/>
    <property type="project" value="UniProtKB-SubCell"/>
</dbReference>
<reference evidence="7 8" key="1">
    <citation type="submission" date="2019-02" db="EMBL/GenBank/DDBJ databases">
        <title>Genomic Encyclopedia of Type Strains, Phase IV (KMG-IV): sequencing the most valuable type-strain genomes for metagenomic binning, comparative biology and taxonomic classification.</title>
        <authorList>
            <person name="Goeker M."/>
        </authorList>
    </citation>
    <scope>NUCLEOTIDE SEQUENCE [LARGE SCALE GENOMIC DNA]</scope>
    <source>
        <strain evidence="7 8">DSM 18116</strain>
    </source>
</reference>
<name>A0A4V2F1V4_9BACT</name>
<dbReference type="GO" id="GO:0030416">
    <property type="term" value="P:methylamine metabolic process"/>
    <property type="evidence" value="ECO:0007669"/>
    <property type="project" value="InterPro"/>
</dbReference>
<dbReference type="RefSeq" id="WP_130539492.1">
    <property type="nucleotide sequence ID" value="NZ_CP042431.1"/>
</dbReference>